<dbReference type="EMBL" id="FOVR01000003">
    <property type="protein sequence ID" value="SFO05809.1"/>
    <property type="molecule type" value="Genomic_DNA"/>
</dbReference>
<dbReference type="Pfam" id="PF01391">
    <property type="entry name" value="Collagen"/>
    <property type="match status" value="2"/>
</dbReference>
<dbReference type="PANTHER" id="PTHR24023:SF1082">
    <property type="entry name" value="COLLAGEN TRIPLE HELIX REPEAT"/>
    <property type="match status" value="1"/>
</dbReference>
<protein>
    <submittedName>
        <fullName evidence="2">Carbohydrate binding domain-containing protein</fullName>
    </submittedName>
</protein>
<dbReference type="InterPro" id="IPR050149">
    <property type="entry name" value="Collagen_superfamily"/>
</dbReference>
<feature type="compositionally biased region" description="Low complexity" evidence="1">
    <location>
        <begin position="390"/>
        <end position="414"/>
    </location>
</feature>
<evidence type="ECO:0000313" key="2">
    <source>
        <dbReference type="EMBL" id="SFO05809.1"/>
    </source>
</evidence>
<dbReference type="GO" id="GO:0005615">
    <property type="term" value="C:extracellular space"/>
    <property type="evidence" value="ECO:0007669"/>
    <property type="project" value="TreeGrafter"/>
</dbReference>
<feature type="compositionally biased region" description="Low complexity" evidence="1">
    <location>
        <begin position="291"/>
        <end position="315"/>
    </location>
</feature>
<feature type="region of interest" description="Disordered" evidence="1">
    <location>
        <begin position="211"/>
        <end position="316"/>
    </location>
</feature>
<feature type="compositionally biased region" description="Low complexity" evidence="1">
    <location>
        <begin position="421"/>
        <end position="438"/>
    </location>
</feature>
<dbReference type="Gene3D" id="1.20.5.320">
    <property type="entry name" value="6-Phosphogluconate Dehydrogenase, domain 3"/>
    <property type="match status" value="1"/>
</dbReference>
<name>A0A1I5E2R6_9HYPH</name>
<feature type="compositionally biased region" description="Low complexity" evidence="1">
    <location>
        <begin position="366"/>
        <end position="381"/>
    </location>
</feature>
<organism evidence="2 3">
    <name type="scientific">Cohaesibacter marisflavi</name>
    <dbReference type="NCBI Taxonomy" id="655353"/>
    <lineage>
        <taxon>Bacteria</taxon>
        <taxon>Pseudomonadati</taxon>
        <taxon>Pseudomonadota</taxon>
        <taxon>Alphaproteobacteria</taxon>
        <taxon>Hyphomicrobiales</taxon>
        <taxon>Cohaesibacteraceae</taxon>
    </lineage>
</organism>
<sequence length="602" mass="61879">MAVTNEENRWEATGDGMTKRFVIKAKFDRNADIAVYLDGVRATSGFTVEGAGNATGGAVVFAQAPDDGVSVIREIDPAVVQLLDLPNAGGGAAALNLIERGLDRLTIIAQVLKSKVERALIIPDGVNDDVAAFDARGFRLENVASPEKGADATNKDWVEQEVASQIDEKTLHESADGQFDAAGRSIRNLPEPTQEDEAATLGWVLKRSAIAGPQGEKGPDGDQGPEGPTGPVGPQGPIGPKGPEGDQGEQGPIGIQGPQGKRGPIGPEGPAGEQGPQGMVGPQGPTGPRGPEGVQGPIGIQGPQGPQGAEGPMGESYEVDSMGLIANRAEYDTKPYMWSFLAIDEGKIYWKRSNEIAHWTDGIAFGRGPTGSQGPQGPQGVKGEKGDLGPQGEAGPQGPQGIEGPTGAAGARGPEGPEGPIGPQGVVGAQGPQGIQGVKGETGLQGPIGPSGPTGPQGPKGDRGATWRGSWSAAMAYVVNDLVEYDGSTYIALASSSNVAPTGSLGTKWALFAEAGSASNHTHDDRYYTKSIANGRYLGKSATAANAAKLGGHLPSYFATATSLDDYYNKSTSDNRYLRKGAKAADSDKLDGKHASAFALKT</sequence>
<accession>A0A1I5E2R6</accession>
<dbReference type="Proteomes" id="UP000199236">
    <property type="component" value="Unassembled WGS sequence"/>
</dbReference>
<dbReference type="InterPro" id="IPR008160">
    <property type="entry name" value="Collagen"/>
</dbReference>
<keyword evidence="3" id="KW-1185">Reference proteome</keyword>
<evidence type="ECO:0000256" key="1">
    <source>
        <dbReference type="SAM" id="MobiDB-lite"/>
    </source>
</evidence>
<proteinExistence type="predicted"/>
<dbReference type="PANTHER" id="PTHR24023">
    <property type="entry name" value="COLLAGEN ALPHA"/>
    <property type="match status" value="1"/>
</dbReference>
<gene>
    <name evidence="2" type="ORF">SAMN04488056_1031</name>
</gene>
<dbReference type="STRING" id="655353.SAMN04488056_1031"/>
<dbReference type="GO" id="GO:0031012">
    <property type="term" value="C:extracellular matrix"/>
    <property type="evidence" value="ECO:0007669"/>
    <property type="project" value="TreeGrafter"/>
</dbReference>
<feature type="region of interest" description="Disordered" evidence="1">
    <location>
        <begin position="363"/>
        <end position="466"/>
    </location>
</feature>
<feature type="non-terminal residue" evidence="2">
    <location>
        <position position="602"/>
    </location>
</feature>
<dbReference type="AlphaFoldDB" id="A0A1I5E2R6"/>
<reference evidence="2 3" key="1">
    <citation type="submission" date="2016-10" db="EMBL/GenBank/DDBJ databases">
        <authorList>
            <person name="de Groot N.N."/>
        </authorList>
    </citation>
    <scope>NUCLEOTIDE SEQUENCE [LARGE SCALE GENOMIC DNA]</scope>
    <source>
        <strain evidence="2 3">CGMCC 1.9157</strain>
    </source>
</reference>
<evidence type="ECO:0000313" key="3">
    <source>
        <dbReference type="Proteomes" id="UP000199236"/>
    </source>
</evidence>
<feature type="compositionally biased region" description="Low complexity" evidence="1">
    <location>
        <begin position="249"/>
        <end position="283"/>
    </location>
</feature>